<dbReference type="EMBL" id="OM634653">
    <property type="protein sequence ID" value="UNH58533.1"/>
    <property type="molecule type" value="Genomic_DNA"/>
</dbReference>
<dbReference type="Proteomes" id="UP000829276">
    <property type="component" value="Segment"/>
</dbReference>
<protein>
    <submittedName>
        <fullName evidence="1">Ribose-phosphate pyrophospho kinase</fullName>
    </submittedName>
</protein>
<organism evidence="1 2">
    <name type="scientific">Bacillus phage vB_BsuS_PJN02</name>
    <dbReference type="NCBI Taxonomy" id="2920374"/>
    <lineage>
        <taxon>Viruses</taxon>
        <taxon>Duplodnaviria</taxon>
        <taxon>Heunggongvirae</taxon>
        <taxon>Uroviricota</taxon>
        <taxon>Caudoviricetes</taxon>
        <taxon>Heleneionescovirinae</taxon>
        <taxon>Zhangjivirus</taxon>
        <taxon>Zhangjivirus PJN02</taxon>
    </lineage>
</organism>
<keyword evidence="1" id="KW-0418">Kinase</keyword>
<accession>A0AC61TS69</accession>
<proteinExistence type="predicted"/>
<evidence type="ECO:0000313" key="1">
    <source>
        <dbReference type="EMBL" id="UNH58533.1"/>
    </source>
</evidence>
<reference evidence="1" key="1">
    <citation type="submission" date="2022-02" db="EMBL/GenBank/DDBJ databases">
        <authorList>
            <person name="Nazir A."/>
            <person name="Chen Y."/>
            <person name="Liu Y."/>
        </authorList>
    </citation>
    <scope>NUCLEOTIDE SEQUENCE</scope>
</reference>
<keyword evidence="1" id="KW-0808">Transferase</keyword>
<evidence type="ECO:0000313" key="2">
    <source>
        <dbReference type="Proteomes" id="UP000829276"/>
    </source>
</evidence>
<sequence length="283" mass="32612">MIKVNGREVEFREFPNGELNLIHNSISELPMQVPVTLTTNIHFKFERNSDLIKLMFVKNYLDQIHIKGTRLIIYYMPYSRMDRSEDDSPFTLKYITNFINSLKFEHVNVIEPHSDVTIALLDKARANYINFTLIENVKNEIDFDEENDFIMFPDAGASKRYSKMKAKNVLTGHKHRDFQTGEIKSLELVGDTSKAKGRKVIIVDDLSSYGGTFIGASQALRNAGIKEVYLLVAHAENSIFKGKLFKHIDKLFTTDSLISEQDYPHNKKYQDQLCIYTIESILS</sequence>
<name>A0AC61TS69_9CAUD</name>
<keyword evidence="2" id="KW-1185">Reference proteome</keyword>